<dbReference type="EMBL" id="JBHSWJ010000002">
    <property type="protein sequence ID" value="MFC6712671.1"/>
    <property type="molecule type" value="Genomic_DNA"/>
</dbReference>
<dbReference type="NCBIfam" id="NF005315">
    <property type="entry name" value="PRK06849.1"/>
    <property type="match status" value="1"/>
</dbReference>
<dbReference type="Gene3D" id="3.30.470.20">
    <property type="entry name" value="ATP-grasp fold, B domain"/>
    <property type="match status" value="1"/>
</dbReference>
<gene>
    <name evidence="1" type="ORF">ACFQBT_01920</name>
</gene>
<accession>A0ABW2ANX8</accession>
<dbReference type="SUPFAM" id="SSF56059">
    <property type="entry name" value="Glutathione synthetase ATP-binding domain-like"/>
    <property type="match status" value="1"/>
</dbReference>
<evidence type="ECO:0000313" key="2">
    <source>
        <dbReference type="Proteomes" id="UP001596356"/>
    </source>
</evidence>
<keyword evidence="2" id="KW-1185">Reference proteome</keyword>
<protein>
    <recommendedName>
        <fullName evidence="3">ATP-grasp enzyme</fullName>
    </recommendedName>
</protein>
<reference evidence="2" key="1">
    <citation type="journal article" date="2019" name="Int. J. Syst. Evol. Microbiol.">
        <title>The Global Catalogue of Microorganisms (GCM) 10K type strain sequencing project: providing services to taxonomists for standard genome sequencing and annotation.</title>
        <authorList>
            <consortium name="The Broad Institute Genomics Platform"/>
            <consortium name="The Broad Institute Genome Sequencing Center for Infectious Disease"/>
            <person name="Wu L."/>
            <person name="Ma J."/>
        </authorList>
    </citation>
    <scope>NUCLEOTIDE SEQUENCE [LARGE SCALE GENOMIC DNA]</scope>
    <source>
        <strain evidence="2">NBRC 106593</strain>
    </source>
</reference>
<dbReference type="Gene3D" id="3.40.50.20">
    <property type="match status" value="1"/>
</dbReference>
<comment type="caution">
    <text evidence="1">The sequence shown here is derived from an EMBL/GenBank/DDBJ whole genome shotgun (WGS) entry which is preliminary data.</text>
</comment>
<dbReference type="RefSeq" id="WP_377820142.1">
    <property type="nucleotide sequence ID" value="NZ_JBHSWJ010000002.1"/>
</dbReference>
<evidence type="ECO:0008006" key="3">
    <source>
        <dbReference type="Google" id="ProtNLM"/>
    </source>
</evidence>
<evidence type="ECO:0000313" key="1">
    <source>
        <dbReference type="EMBL" id="MFC6712671.1"/>
    </source>
</evidence>
<name>A0ABW2ANX8_9MICO</name>
<organism evidence="1 2">
    <name type="scientific">Branchiibius cervicis</name>
    <dbReference type="NCBI Taxonomy" id="908252"/>
    <lineage>
        <taxon>Bacteria</taxon>
        <taxon>Bacillati</taxon>
        <taxon>Actinomycetota</taxon>
        <taxon>Actinomycetes</taxon>
        <taxon>Micrococcales</taxon>
        <taxon>Dermacoccaceae</taxon>
        <taxon>Branchiibius</taxon>
    </lineage>
</organism>
<sequence>MRVPAQLTSRARTAGALVLLQSALPVNAALTAAWWLRGLVTTPPVMDRAATPLTVLLSGGKMTKALQLARSFHAAGHRVVLVEQDKYRWSGHRFSRAVDAFHTVPKPQDSDYAAALLRIVRAEEVDVYVPVCSPASSVPDAQAAALLAPYCEVLHGDADMIARLDDKERFVALADTLDLPVPDSVRVTQPAQVGAFDFAGGHPPYVLKSIGYDPVNRLDLTPLPRETSQQTNEFAESKPIDEDHPWVMQQYVEGTEFCTHGTARDGRLQVFACCPSSSFQVNYRHEDKPAIEDWVRTFVGRLRLTGQYSFDFIEDPDGHVYPIECNPRTHSAITMFYDHPGLASAYLDDQRATIVPTSTSRPTYWLYHEAWRLIRGEGSRRERLGIILEGHDAILSMHDPWPFFIEHHVQIPLLLWRNLLSGNGFLRIDFNIGKLVEAAGD</sequence>
<proteinExistence type="predicted"/>
<dbReference type="Proteomes" id="UP001596356">
    <property type="component" value="Unassembled WGS sequence"/>
</dbReference>